<comment type="caution">
    <text evidence="2">The sequence shown here is derived from an EMBL/GenBank/DDBJ whole genome shotgun (WGS) entry which is preliminary data.</text>
</comment>
<dbReference type="InParanoid" id="Q75JN5"/>
<reference evidence="2 3" key="1">
    <citation type="journal article" date="2005" name="Nature">
        <title>The genome of the social amoeba Dictyostelium discoideum.</title>
        <authorList>
            <consortium name="The Dictyostelium discoideum Sequencing Consortium"/>
            <person name="Eichinger L."/>
            <person name="Pachebat J.A."/>
            <person name="Glockner G."/>
            <person name="Rajandream M.A."/>
            <person name="Sucgang R."/>
            <person name="Berriman M."/>
            <person name="Song J."/>
            <person name="Olsen R."/>
            <person name="Szafranski K."/>
            <person name="Xu Q."/>
            <person name="Tunggal B."/>
            <person name="Kummerfeld S."/>
            <person name="Madera M."/>
            <person name="Konfortov B.A."/>
            <person name="Rivero F."/>
            <person name="Bankier A.T."/>
            <person name="Lehmann R."/>
            <person name="Hamlin N."/>
            <person name="Davies R."/>
            <person name="Gaudet P."/>
            <person name="Fey P."/>
            <person name="Pilcher K."/>
            <person name="Chen G."/>
            <person name="Saunders D."/>
            <person name="Sodergren E."/>
            <person name="Davis P."/>
            <person name="Kerhornou A."/>
            <person name="Nie X."/>
            <person name="Hall N."/>
            <person name="Anjard C."/>
            <person name="Hemphill L."/>
            <person name="Bason N."/>
            <person name="Farbrother P."/>
            <person name="Desany B."/>
            <person name="Just E."/>
            <person name="Morio T."/>
            <person name="Rost R."/>
            <person name="Churcher C."/>
            <person name="Cooper J."/>
            <person name="Haydock S."/>
            <person name="van Driessche N."/>
            <person name="Cronin A."/>
            <person name="Goodhead I."/>
            <person name="Muzny D."/>
            <person name="Mourier T."/>
            <person name="Pain A."/>
            <person name="Lu M."/>
            <person name="Harper D."/>
            <person name="Lindsay R."/>
            <person name="Hauser H."/>
            <person name="James K."/>
            <person name="Quiles M."/>
            <person name="Madan Babu M."/>
            <person name="Saito T."/>
            <person name="Buchrieser C."/>
            <person name="Wardroper A."/>
            <person name="Felder M."/>
            <person name="Thangavelu M."/>
            <person name="Johnson D."/>
            <person name="Knights A."/>
            <person name="Loulseged H."/>
            <person name="Mungall K."/>
            <person name="Oliver K."/>
            <person name="Price C."/>
            <person name="Quail M.A."/>
            <person name="Urushihara H."/>
            <person name="Hernandez J."/>
            <person name="Rabbinowitsch E."/>
            <person name="Steffen D."/>
            <person name="Sanders M."/>
            <person name="Ma J."/>
            <person name="Kohara Y."/>
            <person name="Sharp S."/>
            <person name="Simmonds M."/>
            <person name="Spiegler S."/>
            <person name="Tivey A."/>
            <person name="Sugano S."/>
            <person name="White B."/>
            <person name="Walker D."/>
            <person name="Woodward J."/>
            <person name="Winckler T."/>
            <person name="Tanaka Y."/>
            <person name="Shaulsky G."/>
            <person name="Schleicher M."/>
            <person name="Weinstock G."/>
            <person name="Rosenthal A."/>
            <person name="Cox E.C."/>
            <person name="Chisholm R.L."/>
            <person name="Gibbs R."/>
            <person name="Loomis W.F."/>
            <person name="Platzer M."/>
            <person name="Kay R.R."/>
            <person name="Williams J."/>
            <person name="Dear P.H."/>
            <person name="Noegel A.A."/>
            <person name="Barrell B."/>
            <person name="Kuspa A."/>
        </authorList>
    </citation>
    <scope>NUCLEOTIDE SEQUENCE [LARGE SCALE GENOMIC DNA]</scope>
    <source>
        <strain evidence="2 3">AX4</strain>
    </source>
</reference>
<accession>Q75JN5</accession>
<sequence>MKPQTRISRKSQSTPKKTIQVNQKAFIDIEDEKKEKHRLVEAKGRGRRIKLYEKLNLLLKDLEKKVGKEIPSEVLIIKEDLTDDRRKLKSNKKKYNNEDILRKVHVLIHISNCITSKRNSIRVSINGKNIEIPSTTTTTTTSTTTTTTISDNYTISHFPTPLHSPRDIDEPISLPELPSNVNITIIHSPLSSELEQLANLSISRLTQPEPKHQMFIDLYFSSFDV</sequence>
<dbReference type="VEuPathDB" id="AmoebaDB:DDB_G0276145"/>
<dbReference type="HOGENOM" id="CLU_1231806_0_0_1"/>
<evidence type="ECO:0000256" key="1">
    <source>
        <dbReference type="SAM" id="MobiDB-lite"/>
    </source>
</evidence>
<evidence type="ECO:0000313" key="2">
    <source>
        <dbReference type="EMBL" id="EAL69372.1"/>
    </source>
</evidence>
<gene>
    <name evidence="2" type="ORF">DDB_G0276145</name>
</gene>
<feature type="region of interest" description="Disordered" evidence="1">
    <location>
        <begin position="1"/>
        <end position="20"/>
    </location>
</feature>
<dbReference type="RefSeq" id="XP_643348.1">
    <property type="nucleotide sequence ID" value="XM_638256.1"/>
</dbReference>
<dbReference type="Proteomes" id="UP000002195">
    <property type="component" value="Unassembled WGS sequence"/>
</dbReference>
<feature type="compositionally biased region" description="Polar residues" evidence="1">
    <location>
        <begin position="10"/>
        <end position="20"/>
    </location>
</feature>
<evidence type="ECO:0000313" key="3">
    <source>
        <dbReference type="Proteomes" id="UP000002195"/>
    </source>
</evidence>
<dbReference type="dictyBase" id="DDB_G0276145"/>
<accession>Q551Y0</accession>
<dbReference type="SMR" id="Q75JN5"/>
<dbReference type="PaxDb" id="44689-DDB0169441"/>
<dbReference type="KEGG" id="ddi:DDB_G0276145"/>
<dbReference type="EMBL" id="AAFI02000014">
    <property type="protein sequence ID" value="EAL69372.1"/>
    <property type="molecule type" value="Genomic_DNA"/>
</dbReference>
<dbReference type="AlphaFoldDB" id="Q75JN5"/>
<name>Q75JN5_DICDI</name>
<protein>
    <submittedName>
        <fullName evidence="2">Uncharacterized protein</fullName>
    </submittedName>
</protein>
<dbReference type="GeneID" id="8620398"/>
<proteinExistence type="predicted"/>
<organism evidence="2 3">
    <name type="scientific">Dictyostelium discoideum</name>
    <name type="common">Social amoeba</name>
    <dbReference type="NCBI Taxonomy" id="44689"/>
    <lineage>
        <taxon>Eukaryota</taxon>
        <taxon>Amoebozoa</taxon>
        <taxon>Evosea</taxon>
        <taxon>Eumycetozoa</taxon>
        <taxon>Dictyostelia</taxon>
        <taxon>Dictyosteliales</taxon>
        <taxon>Dictyosteliaceae</taxon>
        <taxon>Dictyostelium</taxon>
    </lineage>
</organism>
<keyword evidence="3" id="KW-1185">Reference proteome</keyword>